<protein>
    <recommendedName>
        <fullName evidence="3 10">4-diphosphocytidyl-2-C-methyl-D-erythritol kinase</fullName>
        <shortName evidence="10">CMK</shortName>
        <ecNumber evidence="2 10">2.7.1.148</ecNumber>
    </recommendedName>
    <alternativeName>
        <fullName evidence="9 10">4-(cytidine-5'-diphospho)-2-C-methyl-D-erythritol kinase</fullName>
    </alternativeName>
</protein>
<evidence type="ECO:0000256" key="7">
    <source>
        <dbReference type="ARBA" id="ARBA00022840"/>
    </source>
</evidence>
<dbReference type="Pfam" id="PF00288">
    <property type="entry name" value="GHMP_kinases_N"/>
    <property type="match status" value="1"/>
</dbReference>
<evidence type="ECO:0000256" key="5">
    <source>
        <dbReference type="ARBA" id="ARBA00022741"/>
    </source>
</evidence>
<comment type="function">
    <text evidence="10">Catalyzes the phosphorylation of the position 2 hydroxy group of 4-diphosphocytidyl-2C-methyl-D-erythritol.</text>
</comment>
<organism evidence="13 14">
    <name type="scientific">Mesorhizobium liriopis</name>
    <dbReference type="NCBI Taxonomy" id="2953882"/>
    <lineage>
        <taxon>Bacteria</taxon>
        <taxon>Pseudomonadati</taxon>
        <taxon>Pseudomonadota</taxon>
        <taxon>Alphaproteobacteria</taxon>
        <taxon>Hyphomicrobiales</taxon>
        <taxon>Phyllobacteriaceae</taxon>
        <taxon>Mesorhizobium</taxon>
    </lineage>
</organism>
<evidence type="ECO:0000256" key="3">
    <source>
        <dbReference type="ARBA" id="ARBA00017473"/>
    </source>
</evidence>
<proteinExistence type="inferred from homology"/>
<dbReference type="Pfam" id="PF08544">
    <property type="entry name" value="GHMP_kinases_C"/>
    <property type="match status" value="1"/>
</dbReference>
<evidence type="ECO:0000256" key="1">
    <source>
        <dbReference type="ARBA" id="ARBA00009684"/>
    </source>
</evidence>
<comment type="catalytic activity">
    <reaction evidence="10">
        <text>4-CDP-2-C-methyl-D-erythritol + ATP = 4-CDP-2-C-methyl-D-erythritol 2-phosphate + ADP + H(+)</text>
        <dbReference type="Rhea" id="RHEA:18437"/>
        <dbReference type="ChEBI" id="CHEBI:15378"/>
        <dbReference type="ChEBI" id="CHEBI:30616"/>
        <dbReference type="ChEBI" id="CHEBI:57823"/>
        <dbReference type="ChEBI" id="CHEBI:57919"/>
        <dbReference type="ChEBI" id="CHEBI:456216"/>
        <dbReference type="EC" id="2.7.1.148"/>
    </reaction>
</comment>
<dbReference type="SUPFAM" id="SSF54211">
    <property type="entry name" value="Ribosomal protein S5 domain 2-like"/>
    <property type="match status" value="1"/>
</dbReference>
<dbReference type="Gene3D" id="3.30.70.890">
    <property type="entry name" value="GHMP kinase, C-terminal domain"/>
    <property type="match status" value="1"/>
</dbReference>
<dbReference type="EC" id="2.7.1.148" evidence="2 10"/>
<dbReference type="InterPro" id="IPR004424">
    <property type="entry name" value="IspE"/>
</dbReference>
<dbReference type="GO" id="GO:0050515">
    <property type="term" value="F:4-(cytidine 5'-diphospho)-2-C-methyl-D-erythritol kinase activity"/>
    <property type="evidence" value="ECO:0007669"/>
    <property type="project" value="UniProtKB-EC"/>
</dbReference>
<evidence type="ECO:0000256" key="9">
    <source>
        <dbReference type="ARBA" id="ARBA00032554"/>
    </source>
</evidence>
<feature type="binding site" evidence="10">
    <location>
        <begin position="98"/>
        <end position="108"/>
    </location>
    <ligand>
        <name>ATP</name>
        <dbReference type="ChEBI" id="CHEBI:30616"/>
    </ligand>
</feature>
<feature type="active site" evidence="10">
    <location>
        <position position="13"/>
    </location>
</feature>
<dbReference type="NCBIfam" id="NF011202">
    <property type="entry name" value="PRK14608.1"/>
    <property type="match status" value="1"/>
</dbReference>
<dbReference type="Proteomes" id="UP001205906">
    <property type="component" value="Unassembled WGS sequence"/>
</dbReference>
<dbReference type="PIRSF" id="PIRSF010376">
    <property type="entry name" value="IspE"/>
    <property type="match status" value="1"/>
</dbReference>
<feature type="active site" evidence="10">
    <location>
        <position position="137"/>
    </location>
</feature>
<dbReference type="InterPro" id="IPR006204">
    <property type="entry name" value="GHMP_kinase_N_dom"/>
</dbReference>
<dbReference type="SUPFAM" id="SSF55060">
    <property type="entry name" value="GHMP Kinase, C-terminal domain"/>
    <property type="match status" value="1"/>
</dbReference>
<sequence length="285" mass="29982">MSAQALAEHAPAKINLALHVTGQRADGYHLLESLVVFCQAGDRISVSPSDKDSFRVSGRYAANVPIDGGNLVLRARDLFREATGDGRSLSIHLEKNLPVASGIGGGSSDAAAVLRALRRLPPAECDWPSLALKLGADVPMCLSANPAIARGVGEELEGFDGLPVLALVLVNPGVGVSTPAIFKALATRENPPLPKLQVRDRAGLIGWLRETRNDLEPPALAFAPTIGVAQDALRSVGAEFVRMSGSGATSFGIFSSLDEAEAAAAEIARREPDWFVQATTTEFAR</sequence>
<evidence type="ECO:0000256" key="10">
    <source>
        <dbReference type="HAMAP-Rule" id="MF_00061"/>
    </source>
</evidence>
<keyword evidence="6 10" id="KW-0418">Kinase</keyword>
<dbReference type="PANTHER" id="PTHR43527">
    <property type="entry name" value="4-DIPHOSPHOCYTIDYL-2-C-METHYL-D-ERYTHRITOL KINASE, CHLOROPLASTIC"/>
    <property type="match status" value="1"/>
</dbReference>
<keyword evidence="8 10" id="KW-0414">Isoprene biosynthesis</keyword>
<dbReference type="HAMAP" id="MF_00061">
    <property type="entry name" value="IspE"/>
    <property type="match status" value="1"/>
</dbReference>
<keyword evidence="7 10" id="KW-0067">ATP-binding</keyword>
<evidence type="ECO:0000313" key="13">
    <source>
        <dbReference type="EMBL" id="MCO6048510.1"/>
    </source>
</evidence>
<dbReference type="InterPro" id="IPR014721">
    <property type="entry name" value="Ribsml_uS5_D2-typ_fold_subgr"/>
</dbReference>
<dbReference type="Gene3D" id="3.30.230.10">
    <property type="match status" value="1"/>
</dbReference>
<gene>
    <name evidence="10" type="primary">ispE</name>
    <name evidence="13" type="ORF">NGM99_01735</name>
</gene>
<accession>A0ABT1C104</accession>
<evidence type="ECO:0000259" key="11">
    <source>
        <dbReference type="Pfam" id="PF00288"/>
    </source>
</evidence>
<dbReference type="InterPro" id="IPR036554">
    <property type="entry name" value="GHMP_kinase_C_sf"/>
</dbReference>
<keyword evidence="14" id="KW-1185">Reference proteome</keyword>
<evidence type="ECO:0000256" key="2">
    <source>
        <dbReference type="ARBA" id="ARBA00012052"/>
    </source>
</evidence>
<comment type="caution">
    <text evidence="13">The sequence shown here is derived from an EMBL/GenBank/DDBJ whole genome shotgun (WGS) entry which is preliminary data.</text>
</comment>
<evidence type="ECO:0000256" key="4">
    <source>
        <dbReference type="ARBA" id="ARBA00022679"/>
    </source>
</evidence>
<comment type="pathway">
    <text evidence="10">Isoprenoid biosynthesis; isopentenyl diphosphate biosynthesis via DXP pathway; isopentenyl diphosphate from 1-deoxy-D-xylulose 5-phosphate: step 3/6.</text>
</comment>
<evidence type="ECO:0000256" key="6">
    <source>
        <dbReference type="ARBA" id="ARBA00022777"/>
    </source>
</evidence>
<evidence type="ECO:0000313" key="14">
    <source>
        <dbReference type="Proteomes" id="UP001205906"/>
    </source>
</evidence>
<feature type="domain" description="GHMP kinase C-terminal" evidence="12">
    <location>
        <begin position="212"/>
        <end position="269"/>
    </location>
</feature>
<dbReference type="InterPro" id="IPR013750">
    <property type="entry name" value="GHMP_kinase_C_dom"/>
</dbReference>
<dbReference type="PANTHER" id="PTHR43527:SF2">
    <property type="entry name" value="4-DIPHOSPHOCYTIDYL-2-C-METHYL-D-ERYTHRITOL KINASE, CHLOROPLASTIC"/>
    <property type="match status" value="1"/>
</dbReference>
<comment type="similarity">
    <text evidence="1 10">Belongs to the GHMP kinase family. IspE subfamily.</text>
</comment>
<reference evidence="13 14" key="1">
    <citation type="submission" date="2022-06" db="EMBL/GenBank/DDBJ databases">
        <title>Mesorhizobium sp. strain RP14 Genome sequencing and assembly.</title>
        <authorList>
            <person name="Kim I."/>
        </authorList>
    </citation>
    <scope>NUCLEOTIDE SEQUENCE [LARGE SCALE GENOMIC DNA]</scope>
    <source>
        <strain evidence="14">RP14(2022)</strain>
    </source>
</reference>
<keyword evidence="4 10" id="KW-0808">Transferase</keyword>
<dbReference type="InterPro" id="IPR020568">
    <property type="entry name" value="Ribosomal_Su5_D2-typ_SF"/>
</dbReference>
<dbReference type="RefSeq" id="WP_252815328.1">
    <property type="nucleotide sequence ID" value="NZ_JAMXQS010000001.1"/>
</dbReference>
<evidence type="ECO:0000256" key="8">
    <source>
        <dbReference type="ARBA" id="ARBA00023229"/>
    </source>
</evidence>
<keyword evidence="5 10" id="KW-0547">Nucleotide-binding</keyword>
<dbReference type="EMBL" id="JAMXQS010000001">
    <property type="protein sequence ID" value="MCO6048510.1"/>
    <property type="molecule type" value="Genomic_DNA"/>
</dbReference>
<feature type="domain" description="GHMP kinase N-terminal" evidence="11">
    <location>
        <begin position="70"/>
        <end position="142"/>
    </location>
</feature>
<evidence type="ECO:0000259" key="12">
    <source>
        <dbReference type="Pfam" id="PF08544"/>
    </source>
</evidence>
<dbReference type="NCBIfam" id="TIGR00154">
    <property type="entry name" value="ispE"/>
    <property type="match status" value="1"/>
</dbReference>
<name>A0ABT1C104_9HYPH</name>